<dbReference type="GO" id="GO:0005524">
    <property type="term" value="F:ATP binding"/>
    <property type="evidence" value="ECO:0007669"/>
    <property type="project" value="UniProtKB-KW"/>
</dbReference>
<dbReference type="InterPro" id="IPR012717">
    <property type="entry name" value="Chap_CCT_delta"/>
</dbReference>
<dbReference type="STRING" id="1664694.A0A0N1HIT8"/>
<dbReference type="GO" id="GO:0016887">
    <property type="term" value="F:ATP hydrolysis activity"/>
    <property type="evidence" value="ECO:0007669"/>
    <property type="project" value="InterPro"/>
</dbReference>
<dbReference type="Gene3D" id="1.10.560.10">
    <property type="entry name" value="GroEL-like equatorial domain"/>
    <property type="match status" value="1"/>
</dbReference>
<dbReference type="GeneID" id="28741244"/>
<name>A0A0N1HIT8_9EURO</name>
<evidence type="ECO:0000256" key="4">
    <source>
        <dbReference type="ARBA" id="ARBA00016107"/>
    </source>
</evidence>
<dbReference type="InterPro" id="IPR053374">
    <property type="entry name" value="TCP-1_chaperonin"/>
</dbReference>
<evidence type="ECO:0000256" key="1">
    <source>
        <dbReference type="ARBA" id="ARBA00004496"/>
    </source>
</evidence>
<evidence type="ECO:0000256" key="9">
    <source>
        <dbReference type="RuleBase" id="RU004187"/>
    </source>
</evidence>
<dbReference type="InterPro" id="IPR027409">
    <property type="entry name" value="GroEL-like_apical_dom_sf"/>
</dbReference>
<dbReference type="InterPro" id="IPR002423">
    <property type="entry name" value="Cpn60/GroEL/TCP-1"/>
</dbReference>
<dbReference type="InterPro" id="IPR054827">
    <property type="entry name" value="thermosome_alpha"/>
</dbReference>
<dbReference type="PRINTS" id="PR00304">
    <property type="entry name" value="TCOMPLEXTCP1"/>
</dbReference>
<dbReference type="VEuPathDB" id="FungiDB:AB675_8880"/>
<dbReference type="Gene3D" id="3.50.7.10">
    <property type="entry name" value="GroEL"/>
    <property type="match status" value="1"/>
</dbReference>
<dbReference type="InterPro" id="IPR027410">
    <property type="entry name" value="TCP-1-like_intermed_sf"/>
</dbReference>
<dbReference type="PROSITE" id="PS00995">
    <property type="entry name" value="TCP1_3"/>
    <property type="match status" value="1"/>
</dbReference>
<dbReference type="InterPro" id="IPR027413">
    <property type="entry name" value="GROEL-like_equatorial_sf"/>
</dbReference>
<dbReference type="Pfam" id="PF00118">
    <property type="entry name" value="Cpn60_TCP1"/>
    <property type="match status" value="1"/>
</dbReference>
<dbReference type="GO" id="GO:0005832">
    <property type="term" value="C:chaperonin-containing T-complex"/>
    <property type="evidence" value="ECO:0007669"/>
    <property type="project" value="UniProtKB-ARBA"/>
</dbReference>
<dbReference type="RefSeq" id="XP_017996077.1">
    <property type="nucleotide sequence ID" value="XM_018149364.1"/>
</dbReference>
<keyword evidence="12" id="KW-1185">Reference proteome</keyword>
<dbReference type="NCBIfam" id="NF041082">
    <property type="entry name" value="thermosome_alpha"/>
    <property type="match status" value="1"/>
</dbReference>
<evidence type="ECO:0000256" key="2">
    <source>
        <dbReference type="ARBA" id="ARBA00008020"/>
    </source>
</evidence>
<dbReference type="EMBL" id="LFJN01000033">
    <property type="protein sequence ID" value="KPI36114.1"/>
    <property type="molecule type" value="Genomic_DNA"/>
</dbReference>
<evidence type="ECO:0000256" key="6">
    <source>
        <dbReference type="ARBA" id="ARBA00022741"/>
    </source>
</evidence>
<dbReference type="NCBIfam" id="NF041083">
    <property type="entry name" value="thermosome_beta"/>
    <property type="match status" value="1"/>
</dbReference>
<dbReference type="GO" id="GO:0140662">
    <property type="term" value="F:ATP-dependent protein folding chaperone"/>
    <property type="evidence" value="ECO:0007669"/>
    <property type="project" value="InterPro"/>
</dbReference>
<keyword evidence="5" id="KW-0963">Cytoplasm</keyword>
<evidence type="ECO:0000256" key="10">
    <source>
        <dbReference type="RuleBase" id="RU004192"/>
    </source>
</evidence>
<dbReference type="GO" id="GO:0051082">
    <property type="term" value="F:unfolded protein binding"/>
    <property type="evidence" value="ECO:0007669"/>
    <property type="project" value="InterPro"/>
</dbReference>
<dbReference type="CDD" id="cd03338">
    <property type="entry name" value="TCP1_delta"/>
    <property type="match status" value="1"/>
</dbReference>
<sequence>MAAALGIQGNAGNAAFKDKEKPMAVRTANIMAARAVADAIRTSLGPRGMDKMVVNPKGAPLITNDGSTMLKSMSVMHPAAKMLVDLSAAQDVEAGDGTTSVVVIAGSLLGAADRLLGKGIHPTVISEAFQRAAAAAVKVLTNMSQPIALTDRTTMLQIASTSLGSKIVSQHSGLLGPMAVDAVIKTIEPKTADNVDLRNIRMVKKVGGTIDDSEMIDGVVLNQTVIKSSGGPVRVEKARIGLIQFQLSPPKPDMENQIVVNDYRQMDKILKEERTYLLNMVKKIQKAKCNVLFIQKSILRDAVNDLSLHFLSRLKIMAIKDIERDEIDFLCKSTGCKPIANIDSFTEDKLGSADLIEEVQSNGARYVKVTGIKSAPQQHQTVSIVVRGANNLVLDEAERSLHDALCVVRCLVKKKALIAGGGAPEIEIANQLAKQARELTGTEAICWKAFADAMEVIPTTLAENAGLNSIKVVTELRHRHDLGDKNAGVSIRNGGVKTNIAEENVLQPLLVSTSAIELAAETVKLILRIDDIALSR</sequence>
<comment type="caution">
    <text evidence="11">The sequence shown here is derived from an EMBL/GenBank/DDBJ whole genome shotgun (WGS) entry which is preliminary data.</text>
</comment>
<accession>A0A0N1HIT8</accession>
<dbReference type="OrthoDB" id="10248520at2759"/>
<dbReference type="Proteomes" id="UP000038010">
    <property type="component" value="Unassembled WGS sequence"/>
</dbReference>
<keyword evidence="7 9" id="KW-0067">ATP-binding</keyword>
<evidence type="ECO:0000256" key="8">
    <source>
        <dbReference type="ARBA" id="ARBA00023186"/>
    </source>
</evidence>
<dbReference type="NCBIfam" id="TIGR02342">
    <property type="entry name" value="chap_CCT_delta"/>
    <property type="match status" value="1"/>
</dbReference>
<evidence type="ECO:0000256" key="5">
    <source>
        <dbReference type="ARBA" id="ARBA00022490"/>
    </source>
</evidence>
<organism evidence="11 12">
    <name type="scientific">Cyphellophora attinorum</name>
    <dbReference type="NCBI Taxonomy" id="1664694"/>
    <lineage>
        <taxon>Eukaryota</taxon>
        <taxon>Fungi</taxon>
        <taxon>Dikarya</taxon>
        <taxon>Ascomycota</taxon>
        <taxon>Pezizomycotina</taxon>
        <taxon>Eurotiomycetes</taxon>
        <taxon>Chaetothyriomycetidae</taxon>
        <taxon>Chaetothyriales</taxon>
        <taxon>Cyphellophoraceae</taxon>
        <taxon>Cyphellophora</taxon>
    </lineage>
</organism>
<keyword evidence="8 9" id="KW-0143">Chaperone</keyword>
<keyword evidence="6 9" id="KW-0547">Nucleotide-binding</keyword>
<dbReference type="InterPro" id="IPR017998">
    <property type="entry name" value="Chaperone_TCP-1"/>
</dbReference>
<comment type="subcellular location">
    <subcellularLocation>
        <location evidence="1">Cytoplasm</location>
    </subcellularLocation>
</comment>
<dbReference type="SUPFAM" id="SSF48592">
    <property type="entry name" value="GroEL equatorial domain-like"/>
    <property type="match status" value="1"/>
</dbReference>
<dbReference type="InterPro" id="IPR002194">
    <property type="entry name" value="Chaperonin_TCP-1_CS"/>
</dbReference>
<evidence type="ECO:0000313" key="11">
    <source>
        <dbReference type="EMBL" id="KPI36114.1"/>
    </source>
</evidence>
<evidence type="ECO:0000313" key="12">
    <source>
        <dbReference type="Proteomes" id="UP000038010"/>
    </source>
</evidence>
<gene>
    <name evidence="11" type="ORF">AB675_8880</name>
</gene>
<dbReference type="Gene3D" id="3.30.260.10">
    <property type="entry name" value="TCP-1-like chaperonin intermediate domain"/>
    <property type="match status" value="1"/>
</dbReference>
<reference evidence="11 12" key="1">
    <citation type="submission" date="2015-06" db="EMBL/GenBank/DDBJ databases">
        <title>Draft genome of the ant-associated black yeast Phialophora attae CBS 131958.</title>
        <authorList>
            <person name="Moreno L.F."/>
            <person name="Stielow B.J."/>
            <person name="de Hoog S."/>
            <person name="Vicente V.A."/>
            <person name="Weiss V.A."/>
            <person name="de Vries M."/>
            <person name="Cruz L.M."/>
            <person name="Souza E.M."/>
        </authorList>
    </citation>
    <scope>NUCLEOTIDE SEQUENCE [LARGE SCALE GENOMIC DNA]</scope>
    <source>
        <strain evidence="11 12">CBS 131958</strain>
    </source>
</reference>
<dbReference type="SUPFAM" id="SSF52029">
    <property type="entry name" value="GroEL apical domain-like"/>
    <property type="match status" value="1"/>
</dbReference>
<dbReference type="PANTHER" id="PTHR11353">
    <property type="entry name" value="CHAPERONIN"/>
    <property type="match status" value="1"/>
</dbReference>
<dbReference type="FunFam" id="3.50.7.10:FF:000010">
    <property type="entry name" value="T-complex protein 1 subunit delta"/>
    <property type="match status" value="1"/>
</dbReference>
<protein>
    <recommendedName>
        <fullName evidence="4 10">T-complex protein 1 subunit delta</fullName>
    </recommendedName>
</protein>
<dbReference type="SUPFAM" id="SSF54849">
    <property type="entry name" value="GroEL-intermediate domain like"/>
    <property type="match status" value="1"/>
</dbReference>
<evidence type="ECO:0000256" key="7">
    <source>
        <dbReference type="ARBA" id="ARBA00022840"/>
    </source>
</evidence>
<comment type="subunit">
    <text evidence="3">Heterooligomeric complex of about 850 to 900 kDa that forms two stacked rings, 12 to 16 nm in diameter.</text>
</comment>
<comment type="similarity">
    <text evidence="2 9">Belongs to the TCP-1 chaperonin family.</text>
</comment>
<dbReference type="PROSITE" id="PS00750">
    <property type="entry name" value="TCP1_1"/>
    <property type="match status" value="1"/>
</dbReference>
<dbReference type="AlphaFoldDB" id="A0A0N1HIT8"/>
<proteinExistence type="inferred from homology"/>
<evidence type="ECO:0000256" key="3">
    <source>
        <dbReference type="ARBA" id="ARBA00011531"/>
    </source>
</evidence>